<dbReference type="Proteomes" id="UP000033099">
    <property type="component" value="Chromosome"/>
</dbReference>
<reference evidence="1 2" key="1">
    <citation type="journal article" date="2015" name="Genome Announc.">
        <title>Complete Genome Sequence of Biocontrol Strain Pseudomonas fluorescens LBUM223.</title>
        <authorList>
            <person name="Roquigny R."/>
            <person name="Arseneault T."/>
            <person name="Gadkar V.J."/>
            <person name="Novinscak A."/>
            <person name="Joly D.L."/>
            <person name="Filion M."/>
        </authorList>
    </citation>
    <scope>NUCLEOTIDE SEQUENCE [LARGE SCALE GENOMIC DNA]</scope>
    <source>
        <strain evidence="1 2">LBUM223</strain>
    </source>
</reference>
<dbReference type="EMBL" id="CP011117">
    <property type="protein sequence ID" value="AKA84601.1"/>
    <property type="molecule type" value="Genomic_DNA"/>
</dbReference>
<dbReference type="KEGG" id="pfb:VO64_4055"/>
<dbReference type="AlphaFoldDB" id="A0AAU8TR31"/>
<name>A0AAU8TR31_9PSED</name>
<sequence>MSYTADFSLDCRESLTISDHILLDGTAAAIVGANAANQPT</sequence>
<organism evidence="1 2">
    <name type="scientific">Pseudomonas synxantha</name>
    <dbReference type="NCBI Taxonomy" id="47883"/>
    <lineage>
        <taxon>Bacteria</taxon>
        <taxon>Pseudomonadati</taxon>
        <taxon>Pseudomonadota</taxon>
        <taxon>Gammaproteobacteria</taxon>
        <taxon>Pseudomonadales</taxon>
        <taxon>Pseudomonadaceae</taxon>
        <taxon>Pseudomonas</taxon>
    </lineage>
</organism>
<evidence type="ECO:0000313" key="1">
    <source>
        <dbReference type="EMBL" id="AKA84601.1"/>
    </source>
</evidence>
<proteinExistence type="predicted"/>
<evidence type="ECO:0000313" key="2">
    <source>
        <dbReference type="Proteomes" id="UP000033099"/>
    </source>
</evidence>
<accession>A0AAU8TR31</accession>
<gene>
    <name evidence="1" type="ORF">VO64_4055</name>
</gene>
<protein>
    <submittedName>
        <fullName evidence="1">Uncharacterized protein</fullName>
    </submittedName>
</protein>